<name>C0DXA8_EIKCO</name>
<evidence type="ECO:0000256" key="1">
    <source>
        <dbReference type="SAM" id="MobiDB-lite"/>
    </source>
</evidence>
<evidence type="ECO:0008006" key="4">
    <source>
        <dbReference type="Google" id="ProtNLM"/>
    </source>
</evidence>
<feature type="region of interest" description="Disordered" evidence="1">
    <location>
        <begin position="1"/>
        <end position="28"/>
    </location>
</feature>
<gene>
    <name evidence="2" type="ORF">EIKCOROL_02014</name>
</gene>
<organism evidence="2 3">
    <name type="scientific">Eikenella corrodens ATCC 23834</name>
    <dbReference type="NCBI Taxonomy" id="546274"/>
    <lineage>
        <taxon>Bacteria</taxon>
        <taxon>Pseudomonadati</taxon>
        <taxon>Pseudomonadota</taxon>
        <taxon>Betaproteobacteria</taxon>
        <taxon>Neisseriales</taxon>
        <taxon>Neisseriaceae</taxon>
        <taxon>Eikenella</taxon>
    </lineage>
</organism>
<accession>C0DXA8</accession>
<comment type="caution">
    <text evidence="2">The sequence shown here is derived from an EMBL/GenBank/DDBJ whole genome shotgun (WGS) entry which is preliminary data.</text>
</comment>
<protein>
    <recommendedName>
        <fullName evidence="4">CCGSCS motif protein</fullName>
    </recommendedName>
</protein>
<sequence>MKGKAMSQNENLQPETAENTAPQVQDDIELKVLNNADNNNGETTESGCCGVCGG</sequence>
<proteinExistence type="predicted"/>
<dbReference type="EMBL" id="ACEA01000043">
    <property type="protein sequence ID" value="EEG23292.1"/>
    <property type="molecule type" value="Genomic_DNA"/>
</dbReference>
<dbReference type="Proteomes" id="UP000005837">
    <property type="component" value="Unassembled WGS sequence"/>
</dbReference>
<dbReference type="AlphaFoldDB" id="C0DXA8"/>
<evidence type="ECO:0000313" key="2">
    <source>
        <dbReference type="EMBL" id="EEG23292.1"/>
    </source>
</evidence>
<feature type="compositionally biased region" description="Polar residues" evidence="1">
    <location>
        <begin position="1"/>
        <end position="23"/>
    </location>
</feature>
<reference evidence="2 3" key="1">
    <citation type="submission" date="2009-01" db="EMBL/GenBank/DDBJ databases">
        <authorList>
            <person name="Fulton L."/>
            <person name="Clifton S."/>
            <person name="Chinwalla A.T."/>
            <person name="Mitreva M."/>
            <person name="Sodergren E."/>
            <person name="Weinstock G."/>
            <person name="Clifton S."/>
            <person name="Dooling D.J."/>
            <person name="Fulton B."/>
            <person name="Minx P."/>
            <person name="Pepin K.H."/>
            <person name="Johnson M."/>
            <person name="Bhonagiri V."/>
            <person name="Nash W.E."/>
            <person name="Mardis E.R."/>
            <person name="Wilson R.K."/>
        </authorList>
    </citation>
    <scope>NUCLEOTIDE SEQUENCE [LARGE SCALE GENOMIC DNA]</scope>
    <source>
        <strain evidence="2 3">ATCC 23834</strain>
    </source>
</reference>
<evidence type="ECO:0000313" key="3">
    <source>
        <dbReference type="Proteomes" id="UP000005837"/>
    </source>
</evidence>
<dbReference type="HOGENOM" id="CLU_205924_0_0_4"/>